<feature type="domain" description="Glycosyl transferase CAP10" evidence="1">
    <location>
        <begin position="150"/>
        <end position="391"/>
    </location>
</feature>
<gene>
    <name evidence="2" type="ORF">BDY17DRAFT_16965</name>
</gene>
<dbReference type="InterPro" id="IPR006598">
    <property type="entry name" value="CAP10"/>
</dbReference>
<keyword evidence="2" id="KW-0808">Transferase</keyword>
<dbReference type="Pfam" id="PF05686">
    <property type="entry name" value="Glyco_transf_90"/>
    <property type="match status" value="1"/>
</dbReference>
<dbReference type="PANTHER" id="PTHR12203:SF107">
    <property type="entry name" value="GLYCOSYL TRANSFERASE CAP10 DOMAIN-CONTAINING PROTEIN"/>
    <property type="match status" value="1"/>
</dbReference>
<name>A0A6A6Q5Q0_9PEZI</name>
<evidence type="ECO:0000313" key="2">
    <source>
        <dbReference type="EMBL" id="KAF2487710.1"/>
    </source>
</evidence>
<evidence type="ECO:0000259" key="1">
    <source>
        <dbReference type="SMART" id="SM00672"/>
    </source>
</evidence>
<protein>
    <submittedName>
        <fullName evidence="2">Glycosyl transferase family 90-domain-containing protein</fullName>
    </submittedName>
</protein>
<dbReference type="OrthoDB" id="202415at2759"/>
<dbReference type="Proteomes" id="UP000799767">
    <property type="component" value="Unassembled WGS sequence"/>
</dbReference>
<dbReference type="GeneID" id="54470801"/>
<accession>A0A6A6Q5Q0</accession>
<keyword evidence="3" id="KW-1185">Reference proteome</keyword>
<evidence type="ECO:0000313" key="3">
    <source>
        <dbReference type="Proteomes" id="UP000799767"/>
    </source>
</evidence>
<dbReference type="AlphaFoldDB" id="A0A6A6Q5Q0"/>
<reference evidence="2" key="1">
    <citation type="journal article" date="2020" name="Stud. Mycol.">
        <title>101 Dothideomycetes genomes: a test case for predicting lifestyles and emergence of pathogens.</title>
        <authorList>
            <person name="Haridas S."/>
            <person name="Albert R."/>
            <person name="Binder M."/>
            <person name="Bloem J."/>
            <person name="Labutti K."/>
            <person name="Salamov A."/>
            <person name="Andreopoulos B."/>
            <person name="Baker S."/>
            <person name="Barry K."/>
            <person name="Bills G."/>
            <person name="Bluhm B."/>
            <person name="Cannon C."/>
            <person name="Castanera R."/>
            <person name="Culley D."/>
            <person name="Daum C."/>
            <person name="Ezra D."/>
            <person name="Gonzalez J."/>
            <person name="Henrissat B."/>
            <person name="Kuo A."/>
            <person name="Liang C."/>
            <person name="Lipzen A."/>
            <person name="Lutzoni F."/>
            <person name="Magnuson J."/>
            <person name="Mondo S."/>
            <person name="Nolan M."/>
            <person name="Ohm R."/>
            <person name="Pangilinan J."/>
            <person name="Park H.-J."/>
            <person name="Ramirez L."/>
            <person name="Alfaro M."/>
            <person name="Sun H."/>
            <person name="Tritt A."/>
            <person name="Yoshinaga Y."/>
            <person name="Zwiers L.-H."/>
            <person name="Turgeon B."/>
            <person name="Goodwin S."/>
            <person name="Spatafora J."/>
            <person name="Crous P."/>
            <person name="Grigoriev I."/>
        </authorList>
    </citation>
    <scope>NUCLEOTIDE SEQUENCE</scope>
    <source>
        <strain evidence="2">CBS 113389</strain>
    </source>
</reference>
<dbReference type="SMART" id="SM00672">
    <property type="entry name" value="CAP10"/>
    <property type="match status" value="1"/>
</dbReference>
<dbReference type="InterPro" id="IPR051091">
    <property type="entry name" value="O-Glucosyltr/Glycosyltrsf_90"/>
</dbReference>
<proteinExistence type="predicted"/>
<dbReference type="PANTHER" id="PTHR12203">
    <property type="entry name" value="KDEL LYS-ASP-GLU-LEU CONTAINING - RELATED"/>
    <property type="match status" value="1"/>
</dbReference>
<sequence>MSSVPFATKTWLACVFLGILLVIQYHFLAVSTTPLHFAPKLEASPLVEWAFVPSRDAENPALSSDQCDKAFPKLYHEIDRAVAYWKERSHKIGPADFNIEDREDGDMASTVMIHDNNLILTNGGLAGRRGRATLSMLYRALQGATAAGETLPTVEFTMTQEDRSKVSGTWNETTTVFGAARDTSSDFHQRMWVMPDFNWFADPPQASGFLEMRRRAAERDAPLVAKIAKVFWRGHMWTNRPVREGLLAAAAGKSWGDVAGIDEIDGHRHPDQMKNEDMCRYMFTAYTEGGSWSGRLKYQLNCNSVPIVHELQWHTFYHHLLVPDGSEQNYISVARDYSDLEERIMPYFGDPASAQRIADNAVAQFRDRYTSPAAEACYWRRLIRGYAEVSFTPDPYVKVKSNVSGIEFQSTEIRGQPFEVVIL</sequence>
<organism evidence="2 3">
    <name type="scientific">Neohortaea acidophila</name>
    <dbReference type="NCBI Taxonomy" id="245834"/>
    <lineage>
        <taxon>Eukaryota</taxon>
        <taxon>Fungi</taxon>
        <taxon>Dikarya</taxon>
        <taxon>Ascomycota</taxon>
        <taxon>Pezizomycotina</taxon>
        <taxon>Dothideomycetes</taxon>
        <taxon>Dothideomycetidae</taxon>
        <taxon>Mycosphaerellales</taxon>
        <taxon>Teratosphaeriaceae</taxon>
        <taxon>Neohortaea</taxon>
    </lineage>
</organism>
<dbReference type="EMBL" id="MU001631">
    <property type="protein sequence ID" value="KAF2487710.1"/>
    <property type="molecule type" value="Genomic_DNA"/>
</dbReference>
<dbReference type="RefSeq" id="XP_033594279.1">
    <property type="nucleotide sequence ID" value="XM_033729799.1"/>
</dbReference>
<dbReference type="GO" id="GO:0016740">
    <property type="term" value="F:transferase activity"/>
    <property type="evidence" value="ECO:0007669"/>
    <property type="project" value="UniProtKB-KW"/>
</dbReference>